<dbReference type="OrthoDB" id="6374513at2759"/>
<gene>
    <name evidence="1" type="ORF">C7M84_022422</name>
</gene>
<reference evidence="1 2" key="2">
    <citation type="submission" date="2019-01" db="EMBL/GenBank/DDBJ databases">
        <title>The decoding of complex shrimp genome reveals the adaptation for benthos swimmer, frequently molting mechanism and breeding impact on genome.</title>
        <authorList>
            <person name="Sun Y."/>
            <person name="Gao Y."/>
            <person name="Yu Y."/>
        </authorList>
    </citation>
    <scope>NUCLEOTIDE SEQUENCE [LARGE SCALE GENOMIC DNA]</scope>
    <source>
        <tissue evidence="1">Muscle</tissue>
    </source>
</reference>
<dbReference type="Proteomes" id="UP000283509">
    <property type="component" value="Unassembled WGS sequence"/>
</dbReference>
<organism evidence="1 2">
    <name type="scientific">Penaeus vannamei</name>
    <name type="common">Whiteleg shrimp</name>
    <name type="synonym">Litopenaeus vannamei</name>
    <dbReference type="NCBI Taxonomy" id="6689"/>
    <lineage>
        <taxon>Eukaryota</taxon>
        <taxon>Metazoa</taxon>
        <taxon>Ecdysozoa</taxon>
        <taxon>Arthropoda</taxon>
        <taxon>Crustacea</taxon>
        <taxon>Multicrustacea</taxon>
        <taxon>Malacostraca</taxon>
        <taxon>Eumalacostraca</taxon>
        <taxon>Eucarida</taxon>
        <taxon>Decapoda</taxon>
        <taxon>Dendrobranchiata</taxon>
        <taxon>Penaeoidea</taxon>
        <taxon>Penaeidae</taxon>
        <taxon>Penaeus</taxon>
    </lineage>
</organism>
<evidence type="ECO:0000313" key="1">
    <source>
        <dbReference type="EMBL" id="ROT84393.1"/>
    </source>
</evidence>
<comment type="caution">
    <text evidence="1">The sequence shown here is derived from an EMBL/GenBank/DDBJ whole genome shotgun (WGS) entry which is preliminary data.</text>
</comment>
<reference evidence="1 2" key="1">
    <citation type="submission" date="2018-04" db="EMBL/GenBank/DDBJ databases">
        <authorList>
            <person name="Zhang X."/>
            <person name="Yuan J."/>
            <person name="Li F."/>
            <person name="Xiang J."/>
        </authorList>
    </citation>
    <scope>NUCLEOTIDE SEQUENCE [LARGE SCALE GENOMIC DNA]</scope>
    <source>
        <tissue evidence="1">Muscle</tissue>
    </source>
</reference>
<accession>A0A423U6Q3</accession>
<evidence type="ECO:0000313" key="2">
    <source>
        <dbReference type="Proteomes" id="UP000283509"/>
    </source>
</evidence>
<sequence length="131" mass="14331">MSVGGRASVPSGLEVLPRSVQCLSLSFAPDCHLRGRAFLCGAVCYFLGDGARACVLGDESRVPAAKGHVEETDGRRRTLASETWDLMFRGREDTVFVCESLSGVDPSLFFVLCARLATCWLGRWRLDAKCR</sequence>
<proteinExistence type="predicted"/>
<dbReference type="AlphaFoldDB" id="A0A423U6Q3"/>
<dbReference type="EMBL" id="QCYY01000549">
    <property type="protein sequence ID" value="ROT84393.1"/>
    <property type="molecule type" value="Genomic_DNA"/>
</dbReference>
<protein>
    <submittedName>
        <fullName evidence="1">Uncharacterized protein</fullName>
    </submittedName>
</protein>
<name>A0A423U6Q3_PENVA</name>
<keyword evidence="2" id="KW-1185">Reference proteome</keyword>